<dbReference type="CDD" id="cd00143">
    <property type="entry name" value="PP2Cc"/>
    <property type="match status" value="1"/>
</dbReference>
<dbReference type="GO" id="GO:0004722">
    <property type="term" value="F:protein serine/threonine phosphatase activity"/>
    <property type="evidence" value="ECO:0007669"/>
    <property type="project" value="InterPro"/>
</dbReference>
<dbReference type="PANTHER" id="PTHR47992">
    <property type="entry name" value="PROTEIN PHOSPHATASE"/>
    <property type="match status" value="1"/>
</dbReference>
<gene>
    <name evidence="2" type="ORF">F511_12431</name>
</gene>
<dbReference type="AlphaFoldDB" id="A0A2Z7C0H5"/>
<organism evidence="2 3">
    <name type="scientific">Dorcoceras hygrometricum</name>
    <dbReference type="NCBI Taxonomy" id="472368"/>
    <lineage>
        <taxon>Eukaryota</taxon>
        <taxon>Viridiplantae</taxon>
        <taxon>Streptophyta</taxon>
        <taxon>Embryophyta</taxon>
        <taxon>Tracheophyta</taxon>
        <taxon>Spermatophyta</taxon>
        <taxon>Magnoliopsida</taxon>
        <taxon>eudicotyledons</taxon>
        <taxon>Gunneridae</taxon>
        <taxon>Pentapetalae</taxon>
        <taxon>asterids</taxon>
        <taxon>lamiids</taxon>
        <taxon>Lamiales</taxon>
        <taxon>Gesneriaceae</taxon>
        <taxon>Didymocarpoideae</taxon>
        <taxon>Trichosporeae</taxon>
        <taxon>Loxocarpinae</taxon>
        <taxon>Dorcoceras</taxon>
    </lineage>
</organism>
<dbReference type="InterPro" id="IPR015655">
    <property type="entry name" value="PP2C"/>
</dbReference>
<dbReference type="InterPro" id="IPR001932">
    <property type="entry name" value="PPM-type_phosphatase-like_dom"/>
</dbReference>
<sequence>MVISNLGDCRAVLCRGGIAEVLTRDHTPAREDERRRIEDKGGYVVFHRGSWRVHGTLAVSRSIGDAHLKNWVIAEPSTKVVSLSPDMEYLVLASDGLWEEVGSQEAVDVVLQSCSVNKQLTRSPQGIVCHCVQDISISRSPRVSFVKPRRICHQACHEKMNAYLKRGGDDFCCENMSPQSKCPRVRTAEQMTVKTSPLPGNGDEDLVEEPVCGDLVRACKELVNLSVSRGGLDDITVMIVDLRHHFKG</sequence>
<dbReference type="PROSITE" id="PS51746">
    <property type="entry name" value="PPM_2"/>
    <property type="match status" value="1"/>
</dbReference>
<dbReference type="Proteomes" id="UP000250235">
    <property type="component" value="Unassembled WGS sequence"/>
</dbReference>
<proteinExistence type="predicted"/>
<protein>
    <recommendedName>
        <fullName evidence="1">PPM-type phosphatase domain-containing protein</fullName>
    </recommendedName>
</protein>
<accession>A0A2Z7C0H5</accession>
<dbReference type="Pfam" id="PF00481">
    <property type="entry name" value="PP2C"/>
    <property type="match status" value="1"/>
</dbReference>
<reference evidence="2 3" key="1">
    <citation type="journal article" date="2015" name="Proc. Natl. Acad. Sci. U.S.A.">
        <title>The resurrection genome of Boea hygrometrica: A blueprint for survival of dehydration.</title>
        <authorList>
            <person name="Xiao L."/>
            <person name="Yang G."/>
            <person name="Zhang L."/>
            <person name="Yang X."/>
            <person name="Zhao S."/>
            <person name="Ji Z."/>
            <person name="Zhou Q."/>
            <person name="Hu M."/>
            <person name="Wang Y."/>
            <person name="Chen M."/>
            <person name="Xu Y."/>
            <person name="Jin H."/>
            <person name="Xiao X."/>
            <person name="Hu G."/>
            <person name="Bao F."/>
            <person name="Hu Y."/>
            <person name="Wan P."/>
            <person name="Li L."/>
            <person name="Deng X."/>
            <person name="Kuang T."/>
            <person name="Xiang C."/>
            <person name="Zhu J.K."/>
            <person name="Oliver M.J."/>
            <person name="He Y."/>
        </authorList>
    </citation>
    <scope>NUCLEOTIDE SEQUENCE [LARGE SCALE GENOMIC DNA]</scope>
    <source>
        <strain evidence="3">cv. XS01</strain>
    </source>
</reference>
<evidence type="ECO:0000313" key="2">
    <source>
        <dbReference type="EMBL" id="KZV40036.1"/>
    </source>
</evidence>
<evidence type="ECO:0000313" key="3">
    <source>
        <dbReference type="Proteomes" id="UP000250235"/>
    </source>
</evidence>
<feature type="domain" description="PPM-type phosphatase" evidence="1">
    <location>
        <begin position="1"/>
        <end position="242"/>
    </location>
</feature>
<dbReference type="EMBL" id="KV000740">
    <property type="protein sequence ID" value="KZV40036.1"/>
    <property type="molecule type" value="Genomic_DNA"/>
</dbReference>
<keyword evidence="3" id="KW-1185">Reference proteome</keyword>
<dbReference type="SUPFAM" id="SSF81606">
    <property type="entry name" value="PP2C-like"/>
    <property type="match status" value="1"/>
</dbReference>
<dbReference type="Gene3D" id="3.60.40.10">
    <property type="entry name" value="PPM-type phosphatase domain"/>
    <property type="match status" value="1"/>
</dbReference>
<name>A0A2Z7C0H5_9LAMI</name>
<dbReference type="SMART" id="SM00332">
    <property type="entry name" value="PP2Cc"/>
    <property type="match status" value="1"/>
</dbReference>
<dbReference type="OrthoDB" id="10264738at2759"/>
<evidence type="ECO:0000259" key="1">
    <source>
        <dbReference type="PROSITE" id="PS51746"/>
    </source>
</evidence>
<dbReference type="InterPro" id="IPR036457">
    <property type="entry name" value="PPM-type-like_dom_sf"/>
</dbReference>